<dbReference type="InterPro" id="IPR034718">
    <property type="entry name" value="RlpA"/>
</dbReference>
<dbReference type="PANTHER" id="PTHR34183:SF1">
    <property type="entry name" value="ENDOLYTIC PEPTIDOGLYCAN TRANSGLYCOSYLASE RLPA"/>
    <property type="match status" value="1"/>
</dbReference>
<comment type="function">
    <text evidence="3">Lytic transglycosylase with a strong preference for naked glycan strands that lack stem peptides.</text>
</comment>
<organism evidence="6">
    <name type="scientific">Leptotrichia alba</name>
    <dbReference type="NCBI Taxonomy" id="3239304"/>
    <lineage>
        <taxon>Bacteria</taxon>
        <taxon>Fusobacteriati</taxon>
        <taxon>Fusobacteriota</taxon>
        <taxon>Fusobacteriia</taxon>
        <taxon>Fusobacteriales</taxon>
        <taxon>Leptotrichiaceae</taxon>
        <taxon>Leptotrichia</taxon>
    </lineage>
</organism>
<evidence type="ECO:0000259" key="5">
    <source>
        <dbReference type="Pfam" id="PF03330"/>
    </source>
</evidence>
<dbReference type="GO" id="GO:0000270">
    <property type="term" value="P:peptidoglycan metabolic process"/>
    <property type="evidence" value="ECO:0007669"/>
    <property type="project" value="UniProtKB-UniRule"/>
</dbReference>
<dbReference type="RefSeq" id="WP_369715625.1">
    <property type="nucleotide sequence ID" value="NZ_CP165647.1"/>
</dbReference>
<dbReference type="HAMAP" id="MF_02071">
    <property type="entry name" value="RlpA"/>
    <property type="match status" value="1"/>
</dbReference>
<dbReference type="PANTHER" id="PTHR34183">
    <property type="entry name" value="ENDOLYTIC PEPTIDOGLYCAN TRANSGLYCOSYLASE RLPA"/>
    <property type="match status" value="1"/>
</dbReference>
<dbReference type="InterPro" id="IPR036908">
    <property type="entry name" value="RlpA-like_sf"/>
</dbReference>
<keyword evidence="1 3" id="KW-0456">Lyase</keyword>
<dbReference type="Gene3D" id="2.40.40.10">
    <property type="entry name" value="RlpA-like domain"/>
    <property type="match status" value="1"/>
</dbReference>
<sequence>MRKIITILAGLSLSLSLFSEEKTKTDDINIIYIKKEMIKAADSGIDINVSKASDNTSTSTVMTIKEEDLQKFTHYQNGIASYYSKGLDGSKTASGERHHMTEMVAAHKTLPFGTKVKVTNLSNGKEVIVKINDRGPFVKGRVIDLSYGAFSQIESPGKGITKVKLEVLNASN</sequence>
<dbReference type="KEGG" id="lala:AB8B28_10190"/>
<dbReference type="GO" id="GO:0008932">
    <property type="term" value="F:lytic endotransglycosylase activity"/>
    <property type="evidence" value="ECO:0007669"/>
    <property type="project" value="UniProtKB-UniRule"/>
</dbReference>
<comment type="similarity">
    <text evidence="3 4">Belongs to the RlpA family.</text>
</comment>
<reference evidence="6" key="1">
    <citation type="submission" date="2024-07" db="EMBL/GenBank/DDBJ databases">
        <authorList>
            <person name="Li X.-J."/>
            <person name="Wang X."/>
        </authorList>
    </citation>
    <scope>NUCLEOTIDE SEQUENCE</scope>
    <source>
        <strain evidence="6">HSP-536</strain>
    </source>
</reference>
<feature type="domain" description="RlpA-like protein double-psi beta-barrel" evidence="5">
    <location>
        <begin position="76"/>
        <end position="164"/>
    </location>
</feature>
<dbReference type="Pfam" id="PF03330">
    <property type="entry name" value="DPBB_1"/>
    <property type="match status" value="1"/>
</dbReference>
<dbReference type="InterPro" id="IPR012997">
    <property type="entry name" value="RplA"/>
</dbReference>
<dbReference type="AlphaFoldDB" id="A0AB39V2Y4"/>
<protein>
    <recommendedName>
        <fullName evidence="3">Probable endolytic peptidoglycan transglycosylase RlpA</fullName>
        <ecNumber evidence="3">4.2.2.-</ecNumber>
    </recommendedName>
</protein>
<dbReference type="GO" id="GO:0071555">
    <property type="term" value="P:cell wall organization"/>
    <property type="evidence" value="ECO:0007669"/>
    <property type="project" value="UniProtKB-KW"/>
</dbReference>
<evidence type="ECO:0000256" key="4">
    <source>
        <dbReference type="RuleBase" id="RU003495"/>
    </source>
</evidence>
<name>A0AB39V2Y4_9FUSO</name>
<evidence type="ECO:0000313" key="6">
    <source>
        <dbReference type="EMBL" id="XDU62002.1"/>
    </source>
</evidence>
<dbReference type="EMBL" id="CP165647">
    <property type="protein sequence ID" value="XDU62002.1"/>
    <property type="molecule type" value="Genomic_DNA"/>
</dbReference>
<dbReference type="EC" id="4.2.2.-" evidence="3"/>
<dbReference type="NCBIfam" id="TIGR00413">
    <property type="entry name" value="rlpA"/>
    <property type="match status" value="1"/>
</dbReference>
<evidence type="ECO:0000256" key="1">
    <source>
        <dbReference type="ARBA" id="ARBA00023239"/>
    </source>
</evidence>
<evidence type="ECO:0000256" key="3">
    <source>
        <dbReference type="HAMAP-Rule" id="MF_02071"/>
    </source>
</evidence>
<gene>
    <name evidence="3" type="primary">rlpA</name>
    <name evidence="6" type="ORF">AB8B28_10190</name>
</gene>
<accession>A0AB39V2Y4</accession>
<dbReference type="InterPro" id="IPR009009">
    <property type="entry name" value="RlpA-like_DPBB"/>
</dbReference>
<keyword evidence="2 3" id="KW-0961">Cell wall biogenesis/degradation</keyword>
<dbReference type="SUPFAM" id="SSF50685">
    <property type="entry name" value="Barwin-like endoglucanases"/>
    <property type="match status" value="1"/>
</dbReference>
<evidence type="ECO:0000256" key="2">
    <source>
        <dbReference type="ARBA" id="ARBA00023316"/>
    </source>
</evidence>
<dbReference type="CDD" id="cd22268">
    <property type="entry name" value="DPBB_RlpA-like"/>
    <property type="match status" value="1"/>
</dbReference>
<proteinExistence type="inferred from homology"/>